<dbReference type="AlphaFoldDB" id="A0A256G460"/>
<dbReference type="PANTHER" id="PTHR42946:SF1">
    <property type="entry name" value="PHOSPHOGLUCOMUTASE (ALPHA-D-GLUCOSE-1,6-BISPHOSPHATE-DEPENDENT)"/>
    <property type="match status" value="1"/>
</dbReference>
<keyword evidence="2" id="KW-0597">Phosphoprotein</keyword>
<organism evidence="8 9">
    <name type="scientific">Brucella pseudogrignonensis</name>
    <dbReference type="NCBI Taxonomy" id="419475"/>
    <lineage>
        <taxon>Bacteria</taxon>
        <taxon>Pseudomonadati</taxon>
        <taxon>Pseudomonadota</taxon>
        <taxon>Alphaproteobacteria</taxon>
        <taxon>Hyphomicrobiales</taxon>
        <taxon>Brucellaceae</taxon>
        <taxon>Brucella/Ochrobactrum group</taxon>
        <taxon>Brucella</taxon>
    </lineage>
</organism>
<proteinExistence type="predicted"/>
<dbReference type="Gene3D" id="3.40.120.10">
    <property type="entry name" value="Alpha-D-Glucose-1,6-Bisphosphate, subunit A, domain 3"/>
    <property type="match status" value="2"/>
</dbReference>
<reference evidence="8 9" key="1">
    <citation type="submission" date="2017-07" db="EMBL/GenBank/DDBJ databases">
        <title>Phylogenetic study on the rhizospheric bacterium Ochrobactrum sp. A44.</title>
        <authorList>
            <person name="Krzyzanowska D.M."/>
            <person name="Ossowicki A."/>
            <person name="Rajewska M."/>
            <person name="Maciag T."/>
            <person name="Kaczynski Z."/>
            <person name="Czerwicka M."/>
            <person name="Jafra S."/>
        </authorList>
    </citation>
    <scope>NUCLEOTIDE SEQUENCE [LARGE SCALE GENOMIC DNA]</scope>
    <source>
        <strain evidence="8 9">CCUG 30717</strain>
    </source>
</reference>
<accession>A0A256G460</accession>
<feature type="domain" description="Alpha-D-phosphohexomutase alpha/beta/alpha" evidence="6">
    <location>
        <begin position="24"/>
        <end position="122"/>
    </location>
</feature>
<keyword evidence="3" id="KW-0479">Metal-binding</keyword>
<dbReference type="InterPro" id="IPR016055">
    <property type="entry name" value="A-D-PHexomutase_a/b/a-I/II/III"/>
</dbReference>
<dbReference type="Pfam" id="PF02880">
    <property type="entry name" value="PGM_PMM_III"/>
    <property type="match status" value="1"/>
</dbReference>
<dbReference type="InterPro" id="IPR005846">
    <property type="entry name" value="A-D-PHexomutase_a/b/a-III"/>
</dbReference>
<evidence type="ECO:0000313" key="8">
    <source>
        <dbReference type="EMBL" id="OYR21872.1"/>
    </source>
</evidence>
<dbReference type="SUPFAM" id="SSF55957">
    <property type="entry name" value="Phosphoglucomutase, C-terminal domain"/>
    <property type="match status" value="1"/>
</dbReference>
<comment type="cofactor">
    <cofactor evidence="1">
        <name>Mg(2+)</name>
        <dbReference type="ChEBI" id="CHEBI:18420"/>
    </cofactor>
</comment>
<keyword evidence="5" id="KW-0413">Isomerase</keyword>
<dbReference type="GO" id="GO:0005975">
    <property type="term" value="P:carbohydrate metabolic process"/>
    <property type="evidence" value="ECO:0007669"/>
    <property type="project" value="InterPro"/>
</dbReference>
<dbReference type="SUPFAM" id="SSF53738">
    <property type="entry name" value="Phosphoglucomutase, first 3 domains"/>
    <property type="match status" value="2"/>
</dbReference>
<keyword evidence="4" id="KW-0460">Magnesium</keyword>
<keyword evidence="9" id="KW-1185">Reference proteome</keyword>
<evidence type="ECO:0000256" key="5">
    <source>
        <dbReference type="ARBA" id="ARBA00023235"/>
    </source>
</evidence>
<dbReference type="Pfam" id="PF02879">
    <property type="entry name" value="PGM_PMM_II"/>
    <property type="match status" value="1"/>
</dbReference>
<dbReference type="Proteomes" id="UP000216188">
    <property type="component" value="Unassembled WGS sequence"/>
</dbReference>
<evidence type="ECO:0000256" key="2">
    <source>
        <dbReference type="ARBA" id="ARBA00022553"/>
    </source>
</evidence>
<dbReference type="InterPro" id="IPR005845">
    <property type="entry name" value="A-D-PHexomutase_a/b/a-II"/>
</dbReference>
<dbReference type="Gene3D" id="3.30.310.50">
    <property type="entry name" value="Alpha-D-phosphohexomutase, C-terminal domain"/>
    <property type="match status" value="1"/>
</dbReference>
<feature type="domain" description="Alpha-D-phosphohexomutase alpha/beta/alpha" evidence="7">
    <location>
        <begin position="126"/>
        <end position="242"/>
    </location>
</feature>
<gene>
    <name evidence="8" type="ORF">CEV34_4673</name>
</gene>
<evidence type="ECO:0000256" key="4">
    <source>
        <dbReference type="ARBA" id="ARBA00022842"/>
    </source>
</evidence>
<evidence type="ECO:0000256" key="3">
    <source>
        <dbReference type="ARBA" id="ARBA00022723"/>
    </source>
</evidence>
<evidence type="ECO:0000256" key="1">
    <source>
        <dbReference type="ARBA" id="ARBA00001946"/>
    </source>
</evidence>
<name>A0A256G460_9HYPH</name>
<sequence>MLSKGNIEQSGSLSLPEPIADPAEEYVSRFLDSFGRDALAGMKIGIDLHSAVGRDLLVRIFEGLGAEVRPFHRMERFVAVDTEALDPADLERSREFIVEHGLDAVVSTDGDGDRPLVIDDQGKQVNGDILGILTARYLGAKTVVTPLSTTSALEESGWFENIRRTRIGSPYVVAEMACADVHPVVGFEANGGFLLGDDVILKSGLLRRLPTRDSVLPAVAVLAQAKEQGMRLSQMVATLPSRFMKADRVKEVPADRAIPFLRAIETSQSFRSSFSSLIAAPESISTVDGVRMAFANGDTVHFRQSGNAPEMRIYVETDSGEKTERILSGLIAKLAETI</sequence>
<protein>
    <submittedName>
        <fullName evidence="8">Phosphoglucomutase/phosphomannomutase, alpha/beta/alpha domain III family protein</fullName>
    </submittedName>
</protein>
<evidence type="ECO:0000259" key="6">
    <source>
        <dbReference type="Pfam" id="PF02879"/>
    </source>
</evidence>
<evidence type="ECO:0000313" key="9">
    <source>
        <dbReference type="Proteomes" id="UP000216188"/>
    </source>
</evidence>
<comment type="caution">
    <text evidence="8">The sequence shown here is derived from an EMBL/GenBank/DDBJ whole genome shotgun (WGS) entry which is preliminary data.</text>
</comment>
<dbReference type="InterPro" id="IPR036900">
    <property type="entry name" value="A-D-PHexomutase_C_sf"/>
</dbReference>
<dbReference type="EMBL" id="NNRM01000046">
    <property type="protein sequence ID" value="OYR21872.1"/>
    <property type="molecule type" value="Genomic_DNA"/>
</dbReference>
<dbReference type="GO" id="GO:0046872">
    <property type="term" value="F:metal ion binding"/>
    <property type="evidence" value="ECO:0007669"/>
    <property type="project" value="UniProtKB-KW"/>
</dbReference>
<dbReference type="InterPro" id="IPR050060">
    <property type="entry name" value="Phosphoglucosamine_mutase"/>
</dbReference>
<dbReference type="PANTHER" id="PTHR42946">
    <property type="entry name" value="PHOSPHOHEXOSE MUTASE"/>
    <property type="match status" value="1"/>
</dbReference>
<evidence type="ECO:0000259" key="7">
    <source>
        <dbReference type="Pfam" id="PF02880"/>
    </source>
</evidence>
<dbReference type="GO" id="GO:0004615">
    <property type="term" value="F:phosphomannomutase activity"/>
    <property type="evidence" value="ECO:0007669"/>
    <property type="project" value="TreeGrafter"/>
</dbReference>